<evidence type="ECO:0000256" key="1">
    <source>
        <dbReference type="SAM" id="MobiDB-lite"/>
    </source>
</evidence>
<protein>
    <recommendedName>
        <fullName evidence="4">PLAC8 family protein</fullName>
    </recommendedName>
</protein>
<name>A0A0M9FQF3_LEPPY</name>
<dbReference type="InterPro" id="IPR006461">
    <property type="entry name" value="PLAC_motif_containing"/>
</dbReference>
<dbReference type="Pfam" id="PF04749">
    <property type="entry name" value="PLAC8"/>
    <property type="match status" value="1"/>
</dbReference>
<keyword evidence="3" id="KW-1185">Reference proteome</keyword>
<evidence type="ECO:0000313" key="3">
    <source>
        <dbReference type="Proteomes" id="UP000037923"/>
    </source>
</evidence>
<dbReference type="EMBL" id="LGTL01000033">
    <property type="protein sequence ID" value="KPA73767.1"/>
    <property type="molecule type" value="Genomic_DNA"/>
</dbReference>
<dbReference type="GeneID" id="26909943"/>
<dbReference type="OrthoDB" id="257806at2759"/>
<dbReference type="OMA" id="WCGGVFS"/>
<sequence length="233" mass="25266">MENYNSQNGQKDAVPAVVLDFNNDTTEGSTLQYPQALPAAALVPPPPTPSAPAKKLDDSGEEASSHPRSEGPVPPTGPRDFSDGIFDCANSWSICADACCCTYCIVSAQHNLIVNEQEGIFWPLCCGLLCVDVGLTVISPYLPSSLFFHTCFMRHALRQRYHLRSEEEGVDRSNSSGGGSCNKEFVKDFLTVCFCLSCVIAQHQREILQQGDWCGGVLSDRHALQAPGTTHTV</sequence>
<dbReference type="RefSeq" id="XP_015652206.1">
    <property type="nucleotide sequence ID" value="XM_015809270.1"/>
</dbReference>
<organism evidence="2 3">
    <name type="scientific">Leptomonas pyrrhocoris</name>
    <name type="common">Firebug parasite</name>
    <dbReference type="NCBI Taxonomy" id="157538"/>
    <lineage>
        <taxon>Eukaryota</taxon>
        <taxon>Discoba</taxon>
        <taxon>Euglenozoa</taxon>
        <taxon>Kinetoplastea</taxon>
        <taxon>Metakinetoplastina</taxon>
        <taxon>Trypanosomatida</taxon>
        <taxon>Trypanosomatidae</taxon>
        <taxon>Leishmaniinae</taxon>
        <taxon>Leptomonas</taxon>
    </lineage>
</organism>
<comment type="caution">
    <text evidence="2">The sequence shown here is derived from an EMBL/GenBank/DDBJ whole genome shotgun (WGS) entry which is preliminary data.</text>
</comment>
<feature type="compositionally biased region" description="Polar residues" evidence="1">
    <location>
        <begin position="1"/>
        <end position="10"/>
    </location>
</feature>
<evidence type="ECO:0008006" key="4">
    <source>
        <dbReference type="Google" id="ProtNLM"/>
    </source>
</evidence>
<dbReference type="RefSeq" id="XP_015652207.1">
    <property type="nucleotide sequence ID" value="XM_015809271.1"/>
</dbReference>
<dbReference type="EMBL" id="LGTL01000033">
    <property type="protein sequence ID" value="KPA73766.1"/>
    <property type="molecule type" value="Genomic_DNA"/>
</dbReference>
<feature type="compositionally biased region" description="Polar residues" evidence="1">
    <location>
        <begin position="22"/>
        <end position="33"/>
    </location>
</feature>
<dbReference type="EMBL" id="LGTL01000033">
    <property type="protein sequence ID" value="KPA73768.1"/>
    <property type="molecule type" value="Genomic_DNA"/>
</dbReference>
<gene>
    <name evidence="2" type="ORF">ABB37_09660</name>
</gene>
<dbReference type="NCBIfam" id="TIGR01571">
    <property type="entry name" value="A_thal_Cys_rich"/>
    <property type="match status" value="1"/>
</dbReference>
<proteinExistence type="predicted"/>
<dbReference type="PANTHER" id="PTHR15907">
    <property type="entry name" value="DUF614 FAMILY PROTEIN-RELATED"/>
    <property type="match status" value="1"/>
</dbReference>
<evidence type="ECO:0000313" key="2">
    <source>
        <dbReference type="EMBL" id="KPA73766.1"/>
    </source>
</evidence>
<dbReference type="VEuPathDB" id="TriTrypDB:LpyrH10_33_0680"/>
<dbReference type="Proteomes" id="UP000037923">
    <property type="component" value="Unassembled WGS sequence"/>
</dbReference>
<dbReference type="RefSeq" id="XP_015652205.1">
    <property type="nucleotide sequence ID" value="XM_015809269.1"/>
</dbReference>
<feature type="compositionally biased region" description="Basic and acidic residues" evidence="1">
    <location>
        <begin position="54"/>
        <end position="69"/>
    </location>
</feature>
<feature type="region of interest" description="Disordered" evidence="1">
    <location>
        <begin position="1"/>
        <end position="78"/>
    </location>
</feature>
<accession>A0A0M9FQF3</accession>
<dbReference type="AlphaFoldDB" id="A0A0M9FQF3"/>
<reference evidence="2 3" key="1">
    <citation type="submission" date="2015-07" db="EMBL/GenBank/DDBJ databases">
        <title>High-quality genome of monoxenous trypanosomatid Leptomonas pyrrhocoris.</title>
        <authorList>
            <person name="Flegontov P."/>
            <person name="Butenko A."/>
            <person name="Firsov S."/>
            <person name="Vlcek C."/>
            <person name="Logacheva M.D."/>
            <person name="Field M."/>
            <person name="Filatov D."/>
            <person name="Flegontova O."/>
            <person name="Gerasimov E."/>
            <person name="Jackson A.P."/>
            <person name="Kelly S."/>
            <person name="Opperdoes F."/>
            <person name="O'Reilly A."/>
            <person name="Votypka J."/>
            <person name="Yurchenko V."/>
            <person name="Lukes J."/>
        </authorList>
    </citation>
    <scope>NUCLEOTIDE SEQUENCE [LARGE SCALE GENOMIC DNA]</scope>
    <source>
        <strain evidence="2">H10</strain>
    </source>
</reference>